<sequence>MPFFARPLPRSLMRFNLITLLIGIGLSQVDAHTYAQQITLKKHNASLQVILKDLEKQSGYTFFYKKNEISANKDISIDVKNQPFSQVLKIVLGNADFTYDFFDKTIVIKKKNEPLRDDLNKIISKPIINKSLDLQQETQVTGSVSDTLGRKLTGVSVSIKGKSGLGTATDINGAFILKVPANATLIFTMVGYDPQEVAINGKSKFDIILKESASSSIDEVVVTAFGQRSKKSDLIGSVSSLSPKELRAPVSNLTAALQGKVAGVVSFQRSGEPGGDNADFFIRGVGTFGTNNKPLILVDNMEVTADDLARIPVDDIENFSILRDATASAVYGSRGANGVVLVTTKVGRDGPATISFRAEQRISTPTQTLKFADPVTWMKMYNEAVTTRDPLGVEPYGQYKIERTAAGDDPITYPAVDWLNALTKKTTTTQNYNLSVSGGGQIATYNVSGNFTNDNGLLKMDALNNFNNNVNFKVMNLRSNIGINLTKSTFAMVRTVANLQNYSGPPTNGAEAYNLALRANPVLFLPVYQAGPSQSYIQHPLFGNADKGQYANPYAQIMRGYSERKRSDIQVQLELKQDFSTILLEGLNYRGLFNLSRNSYFAQSRQYNPFYYEPIGTDPKNNSLLFREINPETGTEYLDFVPGERTQSAVFYMENQLSYQRTFNEKHNVFGMLINTIRDNVKTPVDNNISLINTLPNRNVSLSGSFTYGYDNRYHAQFAFGYNGSEKFSDKFRWGFFPSFGLAWNVSNEQFFEPIKDVVSNLKFRFTRGVLGNDQILDTRFFYLSDVNLNSTDYGYSFGLPAESGRRTVNGIVVNRYANPDIRWEISKQTNLGIDLSLFKGALTFTGDFYQQERDNIVQARSLSSINGLTASVFANVGKYKSKGFDGELVYNKSVNSDLWFQGRGTFTFATGKYAFFEEPAYKNEYRQRQGTSVSNQFGYIAERLFIDDNEVYNSPAQEFGSTVRGGDIKYLDVNRDGLINDDDRMPIGYPTTPEINYGFGLSTGYKGFDCSFFFSGVGRTSLFINPTTNNTSSPLSRGIAPFGVETSPNAVFQEWANNYWSEDNKNIYAAWPRLSVMPMANNTVQSTFWMRNGSLLRLKQVELGYTFNKKLTQRYKFKNLRIYASATNLLRFSSFKLWDPEMGGNALNYPLQRVFNIGINANL</sequence>
<feature type="domain" description="Secretin/TonB short N-terminal" evidence="12">
    <location>
        <begin position="60"/>
        <end position="111"/>
    </location>
</feature>
<dbReference type="FunFam" id="2.170.130.10:FF:000003">
    <property type="entry name" value="SusC/RagA family TonB-linked outer membrane protein"/>
    <property type="match status" value="1"/>
</dbReference>
<proteinExistence type="inferred from homology"/>
<keyword evidence="2 10" id="KW-0813">Transport</keyword>
<comment type="similarity">
    <text evidence="10 11">Belongs to the TonB-dependent receptor family.</text>
</comment>
<evidence type="ECO:0000256" key="4">
    <source>
        <dbReference type="ARBA" id="ARBA00022496"/>
    </source>
</evidence>
<keyword evidence="13" id="KW-0675">Receptor</keyword>
<dbReference type="GO" id="GO:0006826">
    <property type="term" value="P:iron ion transport"/>
    <property type="evidence" value="ECO:0007669"/>
    <property type="project" value="UniProtKB-KW"/>
</dbReference>
<reference evidence="13 14" key="1">
    <citation type="submission" date="2016-07" db="EMBL/GenBank/DDBJ databases">
        <title>Genome analysis of Sphingobacterium siyangense T12B17.</title>
        <authorList>
            <person name="Xu D."/>
            <person name="Su Y."/>
            <person name="Zheng S."/>
        </authorList>
    </citation>
    <scope>NUCLEOTIDE SEQUENCE [LARGE SCALE GENOMIC DNA]</scope>
    <source>
        <strain evidence="13 14">T12B17</strain>
    </source>
</reference>
<dbReference type="PROSITE" id="PS52016">
    <property type="entry name" value="TONB_DEPENDENT_REC_3"/>
    <property type="match status" value="1"/>
</dbReference>
<keyword evidence="4" id="KW-0406">Ion transport</keyword>
<dbReference type="InterPro" id="IPR037066">
    <property type="entry name" value="Plug_dom_sf"/>
</dbReference>
<evidence type="ECO:0000256" key="2">
    <source>
        <dbReference type="ARBA" id="ARBA00022448"/>
    </source>
</evidence>
<dbReference type="SMART" id="SM00965">
    <property type="entry name" value="STN"/>
    <property type="match status" value="1"/>
</dbReference>
<dbReference type="Pfam" id="PF13715">
    <property type="entry name" value="CarbopepD_reg_2"/>
    <property type="match status" value="1"/>
</dbReference>
<gene>
    <name evidence="13" type="ORF">BCY89_20940</name>
</gene>
<dbReference type="SUPFAM" id="SSF49464">
    <property type="entry name" value="Carboxypeptidase regulatory domain-like"/>
    <property type="match status" value="1"/>
</dbReference>
<dbReference type="Proteomes" id="UP000286402">
    <property type="component" value="Unassembled WGS sequence"/>
</dbReference>
<evidence type="ECO:0000256" key="3">
    <source>
        <dbReference type="ARBA" id="ARBA00022452"/>
    </source>
</evidence>
<dbReference type="InterPro" id="IPR039426">
    <property type="entry name" value="TonB-dep_rcpt-like"/>
</dbReference>
<evidence type="ECO:0000256" key="11">
    <source>
        <dbReference type="RuleBase" id="RU003357"/>
    </source>
</evidence>
<evidence type="ECO:0000256" key="6">
    <source>
        <dbReference type="ARBA" id="ARBA00023004"/>
    </source>
</evidence>
<dbReference type="NCBIfam" id="TIGR04056">
    <property type="entry name" value="OMP_RagA_SusC"/>
    <property type="match status" value="1"/>
</dbReference>
<evidence type="ECO:0000256" key="1">
    <source>
        <dbReference type="ARBA" id="ARBA00004571"/>
    </source>
</evidence>
<keyword evidence="14" id="KW-1185">Reference proteome</keyword>
<accession>A0A420G7P9</accession>
<keyword evidence="8 10" id="KW-0472">Membrane</keyword>
<keyword evidence="6" id="KW-0408">Iron</keyword>
<evidence type="ECO:0000256" key="9">
    <source>
        <dbReference type="ARBA" id="ARBA00023237"/>
    </source>
</evidence>
<protein>
    <submittedName>
        <fullName evidence="13">TonB-dependent receptor</fullName>
    </submittedName>
</protein>
<evidence type="ECO:0000259" key="12">
    <source>
        <dbReference type="SMART" id="SM00965"/>
    </source>
</evidence>
<keyword evidence="7 11" id="KW-0798">TonB box</keyword>
<keyword evidence="4" id="KW-0410">Iron transport</keyword>
<keyword evidence="9 10" id="KW-0998">Cell outer membrane</keyword>
<dbReference type="InterPro" id="IPR036942">
    <property type="entry name" value="Beta-barrel_TonB_sf"/>
</dbReference>
<evidence type="ECO:0000256" key="8">
    <source>
        <dbReference type="ARBA" id="ARBA00023136"/>
    </source>
</evidence>
<name>A0A420G7P9_9SPHI</name>
<dbReference type="AlphaFoldDB" id="A0A420G7P9"/>
<dbReference type="NCBIfam" id="TIGR04057">
    <property type="entry name" value="SusC_RagA_signa"/>
    <property type="match status" value="1"/>
</dbReference>
<dbReference type="InterPro" id="IPR000531">
    <property type="entry name" value="Beta-barrel_TonB"/>
</dbReference>
<dbReference type="GO" id="GO:0009279">
    <property type="term" value="C:cell outer membrane"/>
    <property type="evidence" value="ECO:0007669"/>
    <property type="project" value="UniProtKB-SubCell"/>
</dbReference>
<dbReference type="InterPro" id="IPR008969">
    <property type="entry name" value="CarboxyPept-like_regulatory"/>
</dbReference>
<evidence type="ECO:0000313" key="13">
    <source>
        <dbReference type="EMBL" id="RKF41168.1"/>
    </source>
</evidence>
<dbReference type="Gene3D" id="2.40.170.20">
    <property type="entry name" value="TonB-dependent receptor, beta-barrel domain"/>
    <property type="match status" value="1"/>
</dbReference>
<evidence type="ECO:0000256" key="7">
    <source>
        <dbReference type="ARBA" id="ARBA00023077"/>
    </source>
</evidence>
<dbReference type="EMBL" id="MCAQ01000002">
    <property type="protein sequence ID" value="RKF41168.1"/>
    <property type="molecule type" value="Genomic_DNA"/>
</dbReference>
<dbReference type="Pfam" id="PF07715">
    <property type="entry name" value="Plug"/>
    <property type="match status" value="1"/>
</dbReference>
<dbReference type="InterPro" id="IPR023997">
    <property type="entry name" value="TonB-dep_OMP_SusC/RagA_CS"/>
</dbReference>
<dbReference type="Pfam" id="PF00593">
    <property type="entry name" value="TonB_dep_Rec_b-barrel"/>
    <property type="match status" value="1"/>
</dbReference>
<organism evidence="13 14">
    <name type="scientific">Sphingobacterium siyangense</name>
    <dbReference type="NCBI Taxonomy" id="459529"/>
    <lineage>
        <taxon>Bacteria</taxon>
        <taxon>Pseudomonadati</taxon>
        <taxon>Bacteroidota</taxon>
        <taxon>Sphingobacteriia</taxon>
        <taxon>Sphingobacteriales</taxon>
        <taxon>Sphingobacteriaceae</taxon>
        <taxon>Sphingobacterium</taxon>
    </lineage>
</organism>
<dbReference type="InterPro" id="IPR012910">
    <property type="entry name" value="Plug_dom"/>
</dbReference>
<keyword evidence="3 10" id="KW-1134">Transmembrane beta strand</keyword>
<dbReference type="Pfam" id="PF07660">
    <property type="entry name" value="STN"/>
    <property type="match status" value="1"/>
</dbReference>
<comment type="caution">
    <text evidence="13">The sequence shown here is derived from an EMBL/GenBank/DDBJ whole genome shotgun (WGS) entry which is preliminary data.</text>
</comment>
<dbReference type="Gene3D" id="2.170.130.10">
    <property type="entry name" value="TonB-dependent receptor, plug domain"/>
    <property type="match status" value="1"/>
</dbReference>
<dbReference type="SUPFAM" id="SSF56935">
    <property type="entry name" value="Porins"/>
    <property type="match status" value="1"/>
</dbReference>
<evidence type="ECO:0000313" key="14">
    <source>
        <dbReference type="Proteomes" id="UP000286402"/>
    </source>
</evidence>
<dbReference type="InterPro" id="IPR023996">
    <property type="entry name" value="TonB-dep_OMP_SusC/RagA"/>
</dbReference>
<evidence type="ECO:0000256" key="10">
    <source>
        <dbReference type="PROSITE-ProRule" id="PRU01360"/>
    </source>
</evidence>
<evidence type="ECO:0000256" key="5">
    <source>
        <dbReference type="ARBA" id="ARBA00022692"/>
    </source>
</evidence>
<comment type="subcellular location">
    <subcellularLocation>
        <location evidence="1 10">Cell outer membrane</location>
        <topology evidence="1 10">Multi-pass membrane protein</topology>
    </subcellularLocation>
</comment>
<keyword evidence="5 10" id="KW-0812">Transmembrane</keyword>
<dbReference type="InterPro" id="IPR011662">
    <property type="entry name" value="Secretin/TonB_short_N"/>
</dbReference>